<reference evidence="12 13" key="1">
    <citation type="submission" date="2021-06" db="EMBL/GenBank/DDBJ databases">
        <title>Description of novel taxa of the family Lachnospiraceae.</title>
        <authorList>
            <person name="Chaplin A.V."/>
            <person name="Sokolova S.R."/>
            <person name="Pikina A.P."/>
            <person name="Korzhanova M."/>
            <person name="Belova V."/>
            <person name="Korostin D."/>
            <person name="Efimov B.A."/>
        </authorList>
    </citation>
    <scope>NUCLEOTIDE SEQUENCE [LARGE SCALE GENOMIC DNA]</scope>
    <source>
        <strain evidence="12 13">ASD4241</strain>
    </source>
</reference>
<dbReference type="Pfam" id="PF01546">
    <property type="entry name" value="Peptidase_M20"/>
    <property type="match status" value="1"/>
</dbReference>
<protein>
    <submittedName>
        <fullName evidence="12">M20 family metallopeptidase</fullName>
    </submittedName>
</protein>
<dbReference type="SUPFAM" id="SSF55031">
    <property type="entry name" value="Bacterial exopeptidase dimerisation domain"/>
    <property type="match status" value="1"/>
</dbReference>
<dbReference type="PANTHER" id="PTHR43808">
    <property type="entry name" value="ACETYLORNITHINE DEACETYLASE"/>
    <property type="match status" value="1"/>
</dbReference>
<dbReference type="EMBL" id="JAHQCX010000002">
    <property type="protein sequence ID" value="MBU9725286.1"/>
    <property type="molecule type" value="Genomic_DNA"/>
</dbReference>
<evidence type="ECO:0000256" key="9">
    <source>
        <dbReference type="ARBA" id="ARBA00023154"/>
    </source>
</evidence>
<evidence type="ECO:0000256" key="10">
    <source>
        <dbReference type="ARBA" id="ARBA00023285"/>
    </source>
</evidence>
<dbReference type="Gene3D" id="3.40.630.10">
    <property type="entry name" value="Zn peptidases"/>
    <property type="match status" value="1"/>
</dbReference>
<keyword evidence="9" id="KW-0457">Lysine biosynthesis</keyword>
<evidence type="ECO:0000256" key="8">
    <source>
        <dbReference type="ARBA" id="ARBA00022915"/>
    </source>
</evidence>
<dbReference type="InterPro" id="IPR050072">
    <property type="entry name" value="Peptidase_M20A"/>
</dbReference>
<keyword evidence="10" id="KW-0170">Cobalt</keyword>
<proteinExistence type="inferred from homology"/>
<evidence type="ECO:0000256" key="1">
    <source>
        <dbReference type="ARBA" id="ARBA00001941"/>
    </source>
</evidence>
<dbReference type="InterPro" id="IPR010182">
    <property type="entry name" value="ArgE/DapE"/>
</dbReference>
<keyword evidence="7" id="KW-0862">Zinc</keyword>
<dbReference type="InterPro" id="IPR002933">
    <property type="entry name" value="Peptidase_M20"/>
</dbReference>
<dbReference type="InterPro" id="IPR036264">
    <property type="entry name" value="Bact_exopeptidase_dim_dom"/>
</dbReference>
<keyword evidence="5" id="KW-0479">Metal-binding</keyword>
<comment type="caution">
    <text evidence="12">The sequence shown here is derived from an EMBL/GenBank/DDBJ whole genome shotgun (WGS) entry which is preliminary data.</text>
</comment>
<dbReference type="CDD" id="cd08659">
    <property type="entry name" value="M20_ArgE_DapE-like"/>
    <property type="match status" value="1"/>
</dbReference>
<keyword evidence="8" id="KW-0220">Diaminopimelate biosynthesis</keyword>
<dbReference type="RefSeq" id="WP_158349909.1">
    <property type="nucleotide sequence ID" value="NZ_JAHQCX010000002.1"/>
</dbReference>
<dbReference type="PANTHER" id="PTHR43808:SF8">
    <property type="entry name" value="PEPTIDASE M20 DIMERISATION DOMAIN-CONTAINING PROTEIN"/>
    <property type="match status" value="1"/>
</dbReference>
<keyword evidence="6" id="KW-0378">Hydrolase</keyword>
<feature type="domain" description="Peptidase M20 dimerisation" evidence="11">
    <location>
        <begin position="181"/>
        <end position="282"/>
    </location>
</feature>
<evidence type="ECO:0000259" key="11">
    <source>
        <dbReference type="Pfam" id="PF07687"/>
    </source>
</evidence>
<dbReference type="Proteomes" id="UP001314681">
    <property type="component" value="Unassembled WGS sequence"/>
</dbReference>
<keyword evidence="4" id="KW-0028">Amino-acid biosynthesis</keyword>
<comment type="cofactor">
    <cofactor evidence="1">
        <name>Co(2+)</name>
        <dbReference type="ChEBI" id="CHEBI:48828"/>
    </cofactor>
</comment>
<organism evidence="12 13">
    <name type="scientific">Diplocloster modestus</name>
    <dbReference type="NCBI Taxonomy" id="2850322"/>
    <lineage>
        <taxon>Bacteria</taxon>
        <taxon>Bacillati</taxon>
        <taxon>Bacillota</taxon>
        <taxon>Clostridia</taxon>
        <taxon>Lachnospirales</taxon>
        <taxon>Lachnospiraceae</taxon>
        <taxon>Diplocloster</taxon>
    </lineage>
</organism>
<name>A0ABS6K448_9FIRM</name>
<evidence type="ECO:0000256" key="5">
    <source>
        <dbReference type="ARBA" id="ARBA00022723"/>
    </source>
</evidence>
<sequence>MPDYSHIEVIQLLKKLVSIESTNVGSYEKEIGDFIYHWLETETAGTGVSLLRDEALPGRYNIVAELKGEIERPNFVFITHMDTVPVGNGWTKDPFKGEIIDGKLYGRGALDMKQGVASAMIVFRDLAKSGKRPKHSILFIGSVDEEGNVMQGAVQAVKNGWINKDSWVLDTEPTAGYIMGAHKGKTWFEIKTKGKPAHGSVPQMGIDAIAAMGEIISELRARIAQWPGTEEMGPSTICFGTVQGGVNTNIVADECTLTIDMRLSHPLTTEGSIHLVEEAIQAGTQKVPGSSGTYRIIAARPYILMDEEAPLYLALKKAAEKITGKPPVTMLLTGYTDSGVATAECGCINAMSYGAKGNNAHQADEYVDCGSVLTLVDVLHELMNYVS</sequence>
<evidence type="ECO:0000313" key="12">
    <source>
        <dbReference type="EMBL" id="MBU9725286.1"/>
    </source>
</evidence>
<dbReference type="Pfam" id="PF07687">
    <property type="entry name" value="M20_dimer"/>
    <property type="match status" value="1"/>
</dbReference>
<evidence type="ECO:0000256" key="2">
    <source>
        <dbReference type="ARBA" id="ARBA00001947"/>
    </source>
</evidence>
<evidence type="ECO:0000256" key="4">
    <source>
        <dbReference type="ARBA" id="ARBA00022605"/>
    </source>
</evidence>
<dbReference type="Gene3D" id="3.30.70.360">
    <property type="match status" value="1"/>
</dbReference>
<comment type="similarity">
    <text evidence="3">Belongs to the peptidase M20A family.</text>
</comment>
<accession>A0ABS6K448</accession>
<evidence type="ECO:0000256" key="7">
    <source>
        <dbReference type="ARBA" id="ARBA00022833"/>
    </source>
</evidence>
<evidence type="ECO:0000256" key="3">
    <source>
        <dbReference type="ARBA" id="ARBA00006247"/>
    </source>
</evidence>
<dbReference type="InterPro" id="IPR011650">
    <property type="entry name" value="Peptidase_M20_dimer"/>
</dbReference>
<gene>
    <name evidence="12" type="ORF">KTH90_04575</name>
</gene>
<dbReference type="NCBIfam" id="TIGR01910">
    <property type="entry name" value="DapE-ArgE"/>
    <property type="match status" value="1"/>
</dbReference>
<dbReference type="SUPFAM" id="SSF53187">
    <property type="entry name" value="Zn-dependent exopeptidases"/>
    <property type="match status" value="1"/>
</dbReference>
<evidence type="ECO:0000256" key="6">
    <source>
        <dbReference type="ARBA" id="ARBA00022801"/>
    </source>
</evidence>
<keyword evidence="13" id="KW-1185">Reference proteome</keyword>
<comment type="cofactor">
    <cofactor evidence="2">
        <name>Zn(2+)</name>
        <dbReference type="ChEBI" id="CHEBI:29105"/>
    </cofactor>
</comment>
<evidence type="ECO:0000313" key="13">
    <source>
        <dbReference type="Proteomes" id="UP001314681"/>
    </source>
</evidence>